<evidence type="ECO:0000259" key="9">
    <source>
        <dbReference type="PROSITE" id="PS50157"/>
    </source>
</evidence>
<keyword evidence="2" id="KW-0479">Metal-binding</keyword>
<reference evidence="10 11" key="1">
    <citation type="journal article" date="2021" name="Sci. Rep.">
        <title>Chromosome anchoring in Senegalese sole (Solea senegalensis) reveals sex-associated markers and genome rearrangements in flatfish.</title>
        <authorList>
            <person name="Guerrero-Cozar I."/>
            <person name="Gomez-Garrido J."/>
            <person name="Berbel C."/>
            <person name="Martinez-Blanch J.F."/>
            <person name="Alioto T."/>
            <person name="Claros M.G."/>
            <person name="Gagnaire P.A."/>
            <person name="Manchado M."/>
        </authorList>
    </citation>
    <scope>NUCLEOTIDE SEQUENCE [LARGE SCALE GENOMIC DNA]</scope>
    <source>
        <strain evidence="10">Sse05_10M</strain>
    </source>
</reference>
<keyword evidence="6" id="KW-0539">Nucleus</keyword>
<comment type="subcellular location">
    <subcellularLocation>
        <location evidence="1">Nucleus</location>
    </subcellularLocation>
</comment>
<feature type="region of interest" description="Disordered" evidence="8">
    <location>
        <begin position="165"/>
        <end position="191"/>
    </location>
</feature>
<evidence type="ECO:0000256" key="5">
    <source>
        <dbReference type="ARBA" id="ARBA00022833"/>
    </source>
</evidence>
<dbReference type="PANTHER" id="PTHR24376:SF235">
    <property type="entry name" value="C2H2-TYPE DOMAIN-CONTAINING PROTEIN"/>
    <property type="match status" value="1"/>
</dbReference>
<dbReference type="GO" id="GO:0001228">
    <property type="term" value="F:DNA-binding transcription activator activity, RNA polymerase II-specific"/>
    <property type="evidence" value="ECO:0007669"/>
    <property type="project" value="TreeGrafter"/>
</dbReference>
<dbReference type="SMART" id="SM00355">
    <property type="entry name" value="ZnF_C2H2"/>
    <property type="match status" value="8"/>
</dbReference>
<name>A0AAV6PU17_SOLSE</name>
<dbReference type="FunFam" id="3.30.160.60:FF:000100">
    <property type="entry name" value="Zinc finger 45-like"/>
    <property type="match status" value="1"/>
</dbReference>
<keyword evidence="3" id="KW-0677">Repeat</keyword>
<protein>
    <submittedName>
        <fullName evidence="10">Zinc finger 574-like</fullName>
    </submittedName>
</protein>
<feature type="region of interest" description="Disordered" evidence="8">
    <location>
        <begin position="397"/>
        <end position="418"/>
    </location>
</feature>
<reference evidence="10" key="2">
    <citation type="submission" date="2021-03" db="EMBL/GenBank/DDBJ databases">
        <authorList>
            <person name="Guerrero-Cozar I."/>
            <person name="Gomez-Garrido J."/>
            <person name="Berbel C."/>
            <person name="Martinez-Blanch J.F."/>
            <person name="Alioto T."/>
            <person name="Claros M.G."/>
            <person name="Gagnaire P.A."/>
            <person name="Manchado M."/>
        </authorList>
    </citation>
    <scope>NUCLEOTIDE SEQUENCE</scope>
    <source>
        <strain evidence="10">Sse05_10M</strain>
        <tissue evidence="10">Blood</tissue>
    </source>
</reference>
<organism evidence="10 11">
    <name type="scientific">Solea senegalensis</name>
    <name type="common">Senegalese sole</name>
    <dbReference type="NCBI Taxonomy" id="28829"/>
    <lineage>
        <taxon>Eukaryota</taxon>
        <taxon>Metazoa</taxon>
        <taxon>Chordata</taxon>
        <taxon>Craniata</taxon>
        <taxon>Vertebrata</taxon>
        <taxon>Euteleostomi</taxon>
        <taxon>Actinopterygii</taxon>
        <taxon>Neopterygii</taxon>
        <taxon>Teleostei</taxon>
        <taxon>Neoteleostei</taxon>
        <taxon>Acanthomorphata</taxon>
        <taxon>Carangaria</taxon>
        <taxon>Pleuronectiformes</taxon>
        <taxon>Pleuronectoidei</taxon>
        <taxon>Soleidae</taxon>
        <taxon>Solea</taxon>
    </lineage>
</organism>
<dbReference type="GO" id="GO:0005634">
    <property type="term" value="C:nucleus"/>
    <property type="evidence" value="ECO:0007669"/>
    <property type="project" value="UniProtKB-SubCell"/>
</dbReference>
<dbReference type="Pfam" id="PF00096">
    <property type="entry name" value="zf-C2H2"/>
    <property type="match status" value="5"/>
</dbReference>
<dbReference type="InterPro" id="IPR013087">
    <property type="entry name" value="Znf_C2H2_type"/>
</dbReference>
<dbReference type="GO" id="GO:0008270">
    <property type="term" value="F:zinc ion binding"/>
    <property type="evidence" value="ECO:0007669"/>
    <property type="project" value="UniProtKB-KW"/>
</dbReference>
<sequence>MDSDILNIEDIVMGRALPEPPPEVPPEKPAEPYKPVTLNGPPAPSVQPYQHENLQCFQCFITFCSAKAKERHMKKSHREEYKQQLQQGNTLFTCYVCDRTFLSSEELTQHQPTHSKDDKPFKCVHCKESFKTFSELTSHRRQTCPERQMVCKDCNETFRSAGLLRAHRLTQHPRPDIETTEQPEDATKNHRCKKCGQGFETEPELIAHQEKYPEGQQCNGSSSSVKKRGRPAKGEDPAAAEKKGKRKKKDEAEASEEAVKVSSASESAVTPAEEKGKAGVSKRGRPSKAAATTKPDVEEKKSPEDDAEAPGKEKKPKADPAPGRQHPCPDCDFTFPTLIQLRTHKKERHTPRKAHPCDECEESFARPEQLDAHMSRAHAVGRFACPTCGKSFGRERTLIAHQKSHPEEEQPENPSAKR</sequence>
<feature type="domain" description="C2H2-type" evidence="9">
    <location>
        <begin position="190"/>
        <end position="218"/>
    </location>
</feature>
<accession>A0AAV6PU17</accession>
<evidence type="ECO:0000256" key="7">
    <source>
        <dbReference type="PROSITE-ProRule" id="PRU00042"/>
    </source>
</evidence>
<feature type="domain" description="C2H2-type" evidence="9">
    <location>
        <begin position="121"/>
        <end position="148"/>
    </location>
</feature>
<feature type="region of interest" description="Disordered" evidence="8">
    <location>
        <begin position="210"/>
        <end position="332"/>
    </location>
</feature>
<dbReference type="PROSITE" id="PS50157">
    <property type="entry name" value="ZINC_FINGER_C2H2_2"/>
    <property type="match status" value="7"/>
</dbReference>
<feature type="compositionally biased region" description="Basic residues" evidence="8">
    <location>
        <begin position="343"/>
        <end position="354"/>
    </location>
</feature>
<feature type="domain" description="C2H2-type" evidence="9">
    <location>
        <begin position="92"/>
        <end position="119"/>
    </location>
</feature>
<gene>
    <name evidence="10" type="ORF">JOB18_041287</name>
</gene>
<dbReference type="GO" id="GO:0000978">
    <property type="term" value="F:RNA polymerase II cis-regulatory region sequence-specific DNA binding"/>
    <property type="evidence" value="ECO:0007669"/>
    <property type="project" value="TreeGrafter"/>
</dbReference>
<evidence type="ECO:0000256" key="4">
    <source>
        <dbReference type="ARBA" id="ARBA00022771"/>
    </source>
</evidence>
<feature type="domain" description="C2H2-type" evidence="9">
    <location>
        <begin position="383"/>
        <end position="410"/>
    </location>
</feature>
<dbReference type="PANTHER" id="PTHR24376">
    <property type="entry name" value="ZINC FINGER PROTEIN"/>
    <property type="match status" value="1"/>
</dbReference>
<evidence type="ECO:0000256" key="2">
    <source>
        <dbReference type="ARBA" id="ARBA00022723"/>
    </source>
</evidence>
<feature type="domain" description="C2H2-type" evidence="9">
    <location>
        <begin position="355"/>
        <end position="383"/>
    </location>
</feature>
<evidence type="ECO:0000256" key="3">
    <source>
        <dbReference type="ARBA" id="ARBA00022737"/>
    </source>
</evidence>
<dbReference type="PROSITE" id="PS00028">
    <property type="entry name" value="ZINC_FINGER_C2H2_1"/>
    <property type="match status" value="5"/>
</dbReference>
<dbReference type="EMBL" id="JAGKHQ010000021">
    <property type="protein sequence ID" value="KAG7475946.1"/>
    <property type="molecule type" value="Genomic_DNA"/>
</dbReference>
<keyword evidence="11" id="KW-1185">Reference proteome</keyword>
<dbReference type="EMBL" id="JAGKHQ010000021">
    <property type="protein sequence ID" value="KAG7475947.1"/>
    <property type="molecule type" value="Genomic_DNA"/>
</dbReference>
<proteinExistence type="predicted"/>
<comment type="caution">
    <text evidence="10">The sequence shown here is derived from an EMBL/GenBank/DDBJ whole genome shotgun (WGS) entry which is preliminary data.</text>
</comment>
<evidence type="ECO:0000313" key="10">
    <source>
        <dbReference type="EMBL" id="KAG7475946.1"/>
    </source>
</evidence>
<feature type="region of interest" description="Disordered" evidence="8">
    <location>
        <begin position="13"/>
        <end position="39"/>
    </location>
</feature>
<keyword evidence="4 7" id="KW-0863">Zinc-finger</keyword>
<dbReference type="AlphaFoldDB" id="A0AAV6PU17"/>
<evidence type="ECO:0000313" key="11">
    <source>
        <dbReference type="Proteomes" id="UP000693946"/>
    </source>
</evidence>
<evidence type="ECO:0000256" key="8">
    <source>
        <dbReference type="SAM" id="MobiDB-lite"/>
    </source>
</evidence>
<dbReference type="Proteomes" id="UP000693946">
    <property type="component" value="Linkage Group LG9"/>
</dbReference>
<feature type="compositionally biased region" description="Low complexity" evidence="8">
    <location>
        <begin position="260"/>
        <end position="269"/>
    </location>
</feature>
<evidence type="ECO:0000256" key="6">
    <source>
        <dbReference type="ARBA" id="ARBA00023242"/>
    </source>
</evidence>
<evidence type="ECO:0000256" key="1">
    <source>
        <dbReference type="ARBA" id="ARBA00004123"/>
    </source>
</evidence>
<feature type="compositionally biased region" description="Basic and acidic residues" evidence="8">
    <location>
        <begin position="232"/>
        <end position="242"/>
    </location>
</feature>
<feature type="compositionally biased region" description="Basic and acidic residues" evidence="8">
    <location>
        <begin position="295"/>
        <end position="318"/>
    </location>
</feature>
<feature type="domain" description="C2H2-type" evidence="9">
    <location>
        <begin position="326"/>
        <end position="354"/>
    </location>
</feature>
<keyword evidence="5" id="KW-0862">Zinc</keyword>
<feature type="domain" description="C2H2-type" evidence="9">
    <location>
        <begin position="149"/>
        <end position="183"/>
    </location>
</feature>
<feature type="region of interest" description="Disordered" evidence="8">
    <location>
        <begin position="343"/>
        <end position="362"/>
    </location>
</feature>
<feature type="compositionally biased region" description="Basic and acidic residues" evidence="8">
    <location>
        <begin position="397"/>
        <end position="408"/>
    </location>
</feature>